<feature type="transmembrane region" description="Helical" evidence="7">
    <location>
        <begin position="66"/>
        <end position="85"/>
    </location>
</feature>
<dbReference type="InterPro" id="IPR036259">
    <property type="entry name" value="MFS_trans_sf"/>
</dbReference>
<evidence type="ECO:0000313" key="10">
    <source>
        <dbReference type="Proteomes" id="UP000309676"/>
    </source>
</evidence>
<dbReference type="InterPro" id="IPR011701">
    <property type="entry name" value="MFS"/>
</dbReference>
<keyword evidence="3" id="KW-1003">Cell membrane</keyword>
<evidence type="ECO:0000256" key="4">
    <source>
        <dbReference type="ARBA" id="ARBA00022692"/>
    </source>
</evidence>
<dbReference type="PROSITE" id="PS50850">
    <property type="entry name" value="MFS"/>
    <property type="match status" value="1"/>
</dbReference>
<feature type="transmembrane region" description="Helical" evidence="7">
    <location>
        <begin position="126"/>
        <end position="146"/>
    </location>
</feature>
<keyword evidence="6 7" id="KW-0472">Membrane</keyword>
<comment type="subcellular location">
    <subcellularLocation>
        <location evidence="1">Cell membrane</location>
        <topology evidence="1">Multi-pass membrane protein</topology>
    </subcellularLocation>
</comment>
<evidence type="ECO:0000256" key="5">
    <source>
        <dbReference type="ARBA" id="ARBA00022989"/>
    </source>
</evidence>
<evidence type="ECO:0000256" key="7">
    <source>
        <dbReference type="SAM" id="Phobius"/>
    </source>
</evidence>
<dbReference type="OrthoDB" id="9815817at2"/>
<evidence type="ECO:0000256" key="1">
    <source>
        <dbReference type="ARBA" id="ARBA00004651"/>
    </source>
</evidence>
<feature type="transmembrane region" description="Helical" evidence="7">
    <location>
        <begin position="351"/>
        <end position="372"/>
    </location>
</feature>
<proteinExistence type="predicted"/>
<feature type="transmembrane region" description="Helical" evidence="7">
    <location>
        <begin position="264"/>
        <end position="283"/>
    </location>
</feature>
<dbReference type="Proteomes" id="UP000309676">
    <property type="component" value="Unassembled WGS sequence"/>
</dbReference>
<dbReference type="PANTHER" id="PTHR23517:SF3">
    <property type="entry name" value="INTEGRAL MEMBRANE TRANSPORT PROTEIN"/>
    <property type="match status" value="1"/>
</dbReference>
<dbReference type="InterPro" id="IPR020846">
    <property type="entry name" value="MFS_dom"/>
</dbReference>
<evidence type="ECO:0000256" key="2">
    <source>
        <dbReference type="ARBA" id="ARBA00022448"/>
    </source>
</evidence>
<feature type="transmembrane region" description="Helical" evidence="7">
    <location>
        <begin position="34"/>
        <end position="54"/>
    </location>
</feature>
<dbReference type="GO" id="GO:0005886">
    <property type="term" value="C:plasma membrane"/>
    <property type="evidence" value="ECO:0007669"/>
    <property type="project" value="UniProtKB-SubCell"/>
</dbReference>
<dbReference type="EMBL" id="VCIW01000021">
    <property type="protein sequence ID" value="TLS49509.1"/>
    <property type="molecule type" value="Genomic_DNA"/>
</dbReference>
<keyword evidence="4 7" id="KW-0812">Transmembrane</keyword>
<evidence type="ECO:0000313" key="9">
    <source>
        <dbReference type="EMBL" id="TLS49509.1"/>
    </source>
</evidence>
<evidence type="ECO:0000259" key="8">
    <source>
        <dbReference type="PROSITE" id="PS50850"/>
    </source>
</evidence>
<dbReference type="GO" id="GO:0022857">
    <property type="term" value="F:transmembrane transporter activity"/>
    <property type="evidence" value="ECO:0007669"/>
    <property type="project" value="InterPro"/>
</dbReference>
<accession>A0A5R9G3C3</accession>
<gene>
    <name evidence="9" type="ORF">FE782_25450</name>
</gene>
<feature type="transmembrane region" description="Helical" evidence="7">
    <location>
        <begin position="152"/>
        <end position="173"/>
    </location>
</feature>
<comment type="caution">
    <text evidence="9">The sequence shown here is derived from an EMBL/GenBank/DDBJ whole genome shotgun (WGS) entry which is preliminary data.</text>
</comment>
<feature type="domain" description="Major facilitator superfamily (MFS) profile" evidence="8">
    <location>
        <begin position="2"/>
        <end position="378"/>
    </location>
</feature>
<reference evidence="9 10" key="1">
    <citation type="submission" date="2019-05" db="EMBL/GenBank/DDBJ databases">
        <authorList>
            <person name="Narsing Rao M.P."/>
            <person name="Li W.J."/>
        </authorList>
    </citation>
    <scope>NUCLEOTIDE SEQUENCE [LARGE SCALE GENOMIC DNA]</scope>
    <source>
        <strain evidence="9 10">SYSU_K30003</strain>
    </source>
</reference>
<dbReference type="CDD" id="cd17325">
    <property type="entry name" value="MFS_MdtG_SLC18_like"/>
    <property type="match status" value="1"/>
</dbReference>
<feature type="transmembrane region" description="Helical" evidence="7">
    <location>
        <begin position="91"/>
        <end position="114"/>
    </location>
</feature>
<protein>
    <submittedName>
        <fullName evidence="9">MFS transporter</fullName>
    </submittedName>
</protein>
<dbReference type="Pfam" id="PF07690">
    <property type="entry name" value="MFS_1"/>
    <property type="match status" value="2"/>
</dbReference>
<feature type="transmembrane region" description="Helical" evidence="7">
    <location>
        <begin position="289"/>
        <end position="310"/>
    </location>
</feature>
<keyword evidence="5 7" id="KW-1133">Transmembrane helix</keyword>
<feature type="transmembrane region" description="Helical" evidence="7">
    <location>
        <begin position="322"/>
        <end position="345"/>
    </location>
</feature>
<name>A0A5R9G3C3_9BACL</name>
<organism evidence="9 10">
    <name type="scientific">Paenibacillus antri</name>
    <dbReference type="NCBI Taxonomy" id="2582848"/>
    <lineage>
        <taxon>Bacteria</taxon>
        <taxon>Bacillati</taxon>
        <taxon>Bacillota</taxon>
        <taxon>Bacilli</taxon>
        <taxon>Bacillales</taxon>
        <taxon>Paenibacillaceae</taxon>
        <taxon>Paenibacillus</taxon>
    </lineage>
</organism>
<dbReference type="InterPro" id="IPR001958">
    <property type="entry name" value="Tet-R_TetA/multi-R_MdtG-like"/>
</dbReference>
<evidence type="ECO:0000256" key="6">
    <source>
        <dbReference type="ARBA" id="ARBA00023136"/>
    </source>
</evidence>
<feature type="transmembrane region" description="Helical" evidence="7">
    <location>
        <begin position="235"/>
        <end position="252"/>
    </location>
</feature>
<keyword evidence="2" id="KW-0813">Transport</keyword>
<dbReference type="InterPro" id="IPR050171">
    <property type="entry name" value="MFS_Transporters"/>
</dbReference>
<keyword evidence="10" id="KW-1185">Reference proteome</keyword>
<dbReference type="Gene3D" id="1.20.1250.20">
    <property type="entry name" value="MFS general substrate transporter like domains"/>
    <property type="match status" value="2"/>
</dbReference>
<dbReference type="AlphaFoldDB" id="A0A5R9G3C3"/>
<dbReference type="PRINTS" id="PR01035">
    <property type="entry name" value="TCRTETA"/>
</dbReference>
<dbReference type="PANTHER" id="PTHR23517">
    <property type="entry name" value="RESISTANCE PROTEIN MDTM, PUTATIVE-RELATED-RELATED"/>
    <property type="match status" value="1"/>
</dbReference>
<dbReference type="SUPFAM" id="SSF103473">
    <property type="entry name" value="MFS general substrate transporter"/>
    <property type="match status" value="1"/>
</dbReference>
<evidence type="ECO:0000256" key="3">
    <source>
        <dbReference type="ARBA" id="ARBA00022475"/>
    </source>
</evidence>
<sequence length="378" mass="41527">MPLARLAFLFFLIEFVRGAILISYIPKYAVDELYLTVTTVGFAVTMHYVADTVAKLGIGYLLDRFPLQWILQTCFALSIVGLLMLEYAMEAWVLVVGSILFGVGASPIWLVGMSSVTESERGKQMGALYMAWMMGLGLGPVMLNFFLDWFDYGISFLVLLGMTALAWAISWFVKGAENIPHPEPFFRQLGALAVHMKAVKPLLPGMILQTLGAAMLLPILPTFAEENLLLTNSQYSFFLLTGGAFAVLALVPMGRLSDKLGKKWFLIAGFLSVAFGLYMITTIETLWVCLFWAIVLGVSYAAVLPAWNALLAQFVPPQQKGVGWGVFSTVEGIGVMLGPVIGGIIADSFGLSVPFLVAAALFLFIGLFYVWFPFRLFK</sequence>